<gene>
    <name evidence="1" type="ORF">L211DRAFT_329302</name>
</gene>
<evidence type="ECO:0000313" key="1">
    <source>
        <dbReference type="EMBL" id="RPB22556.1"/>
    </source>
</evidence>
<proteinExistence type="predicted"/>
<evidence type="ECO:0000313" key="2">
    <source>
        <dbReference type="Proteomes" id="UP000267821"/>
    </source>
</evidence>
<dbReference type="STRING" id="1051890.A0A3N4LIG2"/>
<dbReference type="AlphaFoldDB" id="A0A3N4LIG2"/>
<dbReference type="InParanoid" id="A0A3N4LIG2"/>
<sequence>MTLSLEQGKLHATPVFLSFTIAKDYGVFDFSFPKPSAAPASAALFRESTICRKRARPLADIDGESREITKKRRLRLTFVTSRLSAPFASPPRNNVDRGNSKIAIWAKQRAIPPHQFRKMAILNRIKRESMALREAQQRQIEIQRQQNLYVAFPHPKKFTTKS</sequence>
<dbReference type="EMBL" id="ML121551">
    <property type="protein sequence ID" value="RPB22556.1"/>
    <property type="molecule type" value="Genomic_DNA"/>
</dbReference>
<accession>A0A3N4LIG2</accession>
<organism evidence="1 2">
    <name type="scientific">Terfezia boudieri ATCC MYA-4762</name>
    <dbReference type="NCBI Taxonomy" id="1051890"/>
    <lineage>
        <taxon>Eukaryota</taxon>
        <taxon>Fungi</taxon>
        <taxon>Dikarya</taxon>
        <taxon>Ascomycota</taxon>
        <taxon>Pezizomycotina</taxon>
        <taxon>Pezizomycetes</taxon>
        <taxon>Pezizales</taxon>
        <taxon>Pezizaceae</taxon>
        <taxon>Terfezia</taxon>
    </lineage>
</organism>
<name>A0A3N4LIG2_9PEZI</name>
<protein>
    <submittedName>
        <fullName evidence="1">Uncharacterized protein</fullName>
    </submittedName>
</protein>
<dbReference type="OrthoDB" id="5387995at2759"/>
<dbReference type="Proteomes" id="UP000267821">
    <property type="component" value="Unassembled WGS sequence"/>
</dbReference>
<reference evidence="1 2" key="1">
    <citation type="journal article" date="2018" name="Nat. Ecol. Evol.">
        <title>Pezizomycetes genomes reveal the molecular basis of ectomycorrhizal truffle lifestyle.</title>
        <authorList>
            <person name="Murat C."/>
            <person name="Payen T."/>
            <person name="Noel B."/>
            <person name="Kuo A."/>
            <person name="Morin E."/>
            <person name="Chen J."/>
            <person name="Kohler A."/>
            <person name="Krizsan K."/>
            <person name="Balestrini R."/>
            <person name="Da Silva C."/>
            <person name="Montanini B."/>
            <person name="Hainaut M."/>
            <person name="Levati E."/>
            <person name="Barry K.W."/>
            <person name="Belfiori B."/>
            <person name="Cichocki N."/>
            <person name="Clum A."/>
            <person name="Dockter R.B."/>
            <person name="Fauchery L."/>
            <person name="Guy J."/>
            <person name="Iotti M."/>
            <person name="Le Tacon F."/>
            <person name="Lindquist E.A."/>
            <person name="Lipzen A."/>
            <person name="Malagnac F."/>
            <person name="Mello A."/>
            <person name="Molinier V."/>
            <person name="Miyauchi S."/>
            <person name="Poulain J."/>
            <person name="Riccioni C."/>
            <person name="Rubini A."/>
            <person name="Sitrit Y."/>
            <person name="Splivallo R."/>
            <person name="Traeger S."/>
            <person name="Wang M."/>
            <person name="Zifcakova L."/>
            <person name="Wipf D."/>
            <person name="Zambonelli A."/>
            <person name="Paolocci F."/>
            <person name="Nowrousian M."/>
            <person name="Ottonello S."/>
            <person name="Baldrian P."/>
            <person name="Spatafora J.W."/>
            <person name="Henrissat B."/>
            <person name="Nagy L.G."/>
            <person name="Aury J.M."/>
            <person name="Wincker P."/>
            <person name="Grigoriev I.V."/>
            <person name="Bonfante P."/>
            <person name="Martin F.M."/>
        </authorList>
    </citation>
    <scope>NUCLEOTIDE SEQUENCE [LARGE SCALE GENOMIC DNA]</scope>
    <source>
        <strain evidence="1 2">ATCC MYA-4762</strain>
    </source>
</reference>
<keyword evidence="2" id="KW-1185">Reference proteome</keyword>